<evidence type="ECO:0000256" key="1">
    <source>
        <dbReference type="SAM" id="Phobius"/>
    </source>
</evidence>
<evidence type="ECO:0000313" key="2">
    <source>
        <dbReference type="EMBL" id="MEK7950311.1"/>
    </source>
</evidence>
<keyword evidence="1" id="KW-0472">Membrane</keyword>
<comment type="caution">
    <text evidence="2">The sequence shown here is derived from an EMBL/GenBank/DDBJ whole genome shotgun (WGS) entry which is preliminary data.</text>
</comment>
<keyword evidence="3" id="KW-1185">Reference proteome</keyword>
<feature type="transmembrane region" description="Helical" evidence="1">
    <location>
        <begin position="114"/>
        <end position="135"/>
    </location>
</feature>
<protein>
    <submittedName>
        <fullName evidence="2">Uncharacterized protein</fullName>
    </submittedName>
</protein>
<feature type="transmembrane region" description="Helical" evidence="1">
    <location>
        <begin position="147"/>
        <end position="167"/>
    </location>
</feature>
<gene>
    <name evidence="2" type="ORF">WKV53_07385</name>
</gene>
<organism evidence="2 3">
    <name type="scientific">Luteolibacter soli</name>
    <dbReference type="NCBI Taxonomy" id="3135280"/>
    <lineage>
        <taxon>Bacteria</taxon>
        <taxon>Pseudomonadati</taxon>
        <taxon>Verrucomicrobiota</taxon>
        <taxon>Verrucomicrobiia</taxon>
        <taxon>Verrucomicrobiales</taxon>
        <taxon>Verrucomicrobiaceae</taxon>
        <taxon>Luteolibacter</taxon>
    </lineage>
</organism>
<dbReference type="Proteomes" id="UP001371305">
    <property type="component" value="Unassembled WGS sequence"/>
</dbReference>
<feature type="transmembrane region" description="Helical" evidence="1">
    <location>
        <begin position="24"/>
        <end position="57"/>
    </location>
</feature>
<proteinExistence type="predicted"/>
<dbReference type="RefSeq" id="WP_341403785.1">
    <property type="nucleotide sequence ID" value="NZ_JBBUKT010000002.1"/>
</dbReference>
<sequence length="173" mass="18460">MDVPESEREKTTTRPVVEEPLPPFGLLAAILFVRLIAALTFFITAGAVLTALVQVMVGPFAEDPFPDALVASLLSVAVSVVLAVMQGGAVWLDSVLSKRPFSWAGEQGGHPARLLFLPIIGCVAGYGSVAVLAWLPSIGKSNVAETWLWPLAWGSIGAGALFLYRYLDRSLPR</sequence>
<dbReference type="EMBL" id="JBBUKT010000002">
    <property type="protein sequence ID" value="MEK7950311.1"/>
    <property type="molecule type" value="Genomic_DNA"/>
</dbReference>
<feature type="transmembrane region" description="Helical" evidence="1">
    <location>
        <begin position="69"/>
        <end position="93"/>
    </location>
</feature>
<reference evidence="2 3" key="1">
    <citation type="submission" date="2024-04" db="EMBL/GenBank/DDBJ databases">
        <title>Luteolibacter sp. isolated from soil.</title>
        <authorList>
            <person name="An J."/>
        </authorList>
    </citation>
    <scope>NUCLEOTIDE SEQUENCE [LARGE SCALE GENOMIC DNA]</scope>
    <source>
        <strain evidence="2 3">Y139</strain>
    </source>
</reference>
<accession>A0ABU9AT34</accession>
<keyword evidence="1" id="KW-1133">Transmembrane helix</keyword>
<keyword evidence="1" id="KW-0812">Transmembrane</keyword>
<evidence type="ECO:0000313" key="3">
    <source>
        <dbReference type="Proteomes" id="UP001371305"/>
    </source>
</evidence>
<name>A0ABU9AT34_9BACT</name>